<evidence type="ECO:0000256" key="1">
    <source>
        <dbReference type="ARBA" id="ARBA00007598"/>
    </source>
</evidence>
<dbReference type="Pfam" id="PF09130">
    <property type="entry name" value="DUF1932"/>
    <property type="match status" value="1"/>
</dbReference>
<dbReference type="SUPFAM" id="SSF51735">
    <property type="entry name" value="NAD(P)-binding Rossmann-fold domains"/>
    <property type="match status" value="1"/>
</dbReference>
<dbReference type="InterPro" id="IPR006115">
    <property type="entry name" value="6PGDH_NADP-bd"/>
</dbReference>
<dbReference type="Pfam" id="PF03446">
    <property type="entry name" value="NAD_binding_2"/>
    <property type="match status" value="1"/>
</dbReference>
<dbReference type="AlphaFoldDB" id="A0A166HAW2"/>
<dbReference type="InterPro" id="IPR015814">
    <property type="entry name" value="Pgluconate_DH_NAD-bd_C"/>
</dbReference>
<dbReference type="Gene3D" id="1.10.1040.10">
    <property type="entry name" value="N-(1-d-carboxylethyl)-l-norvaline Dehydrogenase, domain 2"/>
    <property type="match status" value="1"/>
</dbReference>
<evidence type="ECO:0000259" key="2">
    <source>
        <dbReference type="Pfam" id="PF03446"/>
    </source>
</evidence>
<dbReference type="GO" id="GO:0050661">
    <property type="term" value="F:NADP binding"/>
    <property type="evidence" value="ECO:0007669"/>
    <property type="project" value="InterPro"/>
</dbReference>
<dbReference type="OrthoDB" id="9988102at2759"/>
<sequence length="300" mass="31419">MTSSSSSGPCIGIVSAGAMGAAVASALTSRGCTVLTNLTGRSADTHKRAEEAGMQDVSLTELGKRARWVLSILPPSSAEKFATDFVAALKDGAISEKQITFVDCNAVNPETVRQIAGHFRGTGVSFIDAGIVGGPPRGDYRPKFYAAVDKQDQALLGEFVALNEWGLLVKPLEGEGASIGDASALKMSYAGILKGTTGLYTAMILAAHAASPATANALMHELKSSQPAVLQRITSSVPVMLPKAYRWVGEMEEIAGFVGGEEKEIYSGMAKIYSRIESSIKGDGADVGVLRKFVDEAKSL</sequence>
<comment type="similarity">
    <text evidence="1">Belongs to the HIBADH-related family. NP60 subfamily.</text>
</comment>
<dbReference type="PANTHER" id="PTHR43580">
    <property type="entry name" value="OXIDOREDUCTASE GLYR1-RELATED"/>
    <property type="match status" value="1"/>
</dbReference>
<dbReference type="InterPro" id="IPR008927">
    <property type="entry name" value="6-PGluconate_DH-like_C_sf"/>
</dbReference>
<evidence type="ECO:0000259" key="3">
    <source>
        <dbReference type="Pfam" id="PF09130"/>
    </source>
</evidence>
<dbReference type="PANTHER" id="PTHR43580:SF2">
    <property type="entry name" value="CYTOKINE-LIKE NUCLEAR FACTOR N-PAC"/>
    <property type="match status" value="1"/>
</dbReference>
<protein>
    <submittedName>
        <fullName evidence="4">6-phosphogluconate dehydrogenase C-terminal domain-like protein</fullName>
    </submittedName>
</protein>
<feature type="domain" description="6-phosphogluconate dehydrogenase NADP-binding" evidence="2">
    <location>
        <begin position="11"/>
        <end position="137"/>
    </location>
</feature>
<dbReference type="SUPFAM" id="SSF48179">
    <property type="entry name" value="6-phosphogluconate dehydrogenase C-terminal domain-like"/>
    <property type="match status" value="1"/>
</dbReference>
<dbReference type="STRING" id="436010.A0A166HAW2"/>
<gene>
    <name evidence="4" type="ORF">FIBSPDRAFT_920308</name>
</gene>
<dbReference type="EMBL" id="KV417570">
    <property type="protein sequence ID" value="KZP18660.1"/>
    <property type="molecule type" value="Genomic_DNA"/>
</dbReference>
<dbReference type="Gene3D" id="3.40.50.720">
    <property type="entry name" value="NAD(P)-binding Rossmann-like Domain"/>
    <property type="match status" value="1"/>
</dbReference>
<dbReference type="InterPro" id="IPR051265">
    <property type="entry name" value="HIBADH-related_NP60_sf"/>
</dbReference>
<dbReference type="InterPro" id="IPR013328">
    <property type="entry name" value="6PGD_dom2"/>
</dbReference>
<feature type="domain" description="Phosphogluconate dehydrogenase NAD-binding putative C-terminal" evidence="3">
    <location>
        <begin position="209"/>
        <end position="276"/>
    </location>
</feature>
<evidence type="ECO:0000313" key="4">
    <source>
        <dbReference type="EMBL" id="KZP18660.1"/>
    </source>
</evidence>
<dbReference type="InterPro" id="IPR036291">
    <property type="entry name" value="NAD(P)-bd_dom_sf"/>
</dbReference>
<organism evidence="4">
    <name type="scientific">Athelia psychrophila</name>
    <dbReference type="NCBI Taxonomy" id="1759441"/>
    <lineage>
        <taxon>Eukaryota</taxon>
        <taxon>Fungi</taxon>
        <taxon>Dikarya</taxon>
        <taxon>Basidiomycota</taxon>
        <taxon>Agaricomycotina</taxon>
        <taxon>Agaricomycetes</taxon>
        <taxon>Agaricomycetidae</taxon>
        <taxon>Atheliales</taxon>
        <taxon>Atheliaceae</taxon>
        <taxon>Athelia</taxon>
    </lineage>
</organism>
<reference evidence="4" key="1">
    <citation type="journal article" date="2016" name="Mol. Biol. Evol.">
        <title>Comparative Genomics of Early-Diverging Mushroom-Forming Fungi Provides Insights into the Origins of Lignocellulose Decay Capabilities.</title>
        <authorList>
            <person name="Nagy L.G."/>
            <person name="Riley R."/>
            <person name="Tritt A."/>
            <person name="Adam C."/>
            <person name="Daum C."/>
            <person name="Floudas D."/>
            <person name="Sun H."/>
            <person name="Yadav J.S."/>
            <person name="Pangilinan J."/>
            <person name="Larsson K.H."/>
            <person name="Matsuura K."/>
            <person name="Barry K."/>
            <person name="Labutti K."/>
            <person name="Kuo R."/>
            <person name="Ohm R.A."/>
            <person name="Bhattacharya S.S."/>
            <person name="Shirouzu T."/>
            <person name="Yoshinaga Y."/>
            <person name="Martin F.M."/>
            <person name="Grigoriev I.V."/>
            <person name="Hibbett D.S."/>
        </authorList>
    </citation>
    <scope>NUCLEOTIDE SEQUENCE [LARGE SCALE GENOMIC DNA]</scope>
    <source>
        <strain evidence="4">CBS 109695</strain>
    </source>
</reference>
<name>A0A166HAW2_9AGAM</name>
<accession>A0A166HAW2</accession>
<proteinExistence type="inferred from homology"/>